<gene>
    <name evidence="2" type="ORF">S12H4_32091</name>
</gene>
<evidence type="ECO:0000313" key="2">
    <source>
        <dbReference type="EMBL" id="GAJ02022.1"/>
    </source>
</evidence>
<accession>X1UEP0</accession>
<sequence>MKQHYHIPAPILEELPYTTVVETEYRIIPEPEGNDTGEPGLKLGEGKVGKTSLASPKAEKVGARAPKAGARAKNPQAVPAATETKSADEAIEGEGFSIDLTWLKESQKALKWTDDTMLTFIISQYKVSDTSVTGALNKLTREQAEDFTKQINSRLEKQPGLFSG</sequence>
<dbReference type="AlphaFoldDB" id="X1UEP0"/>
<organism evidence="2">
    <name type="scientific">marine sediment metagenome</name>
    <dbReference type="NCBI Taxonomy" id="412755"/>
    <lineage>
        <taxon>unclassified sequences</taxon>
        <taxon>metagenomes</taxon>
        <taxon>ecological metagenomes</taxon>
    </lineage>
</organism>
<protein>
    <submittedName>
        <fullName evidence="2">Uncharacterized protein</fullName>
    </submittedName>
</protein>
<evidence type="ECO:0000256" key="1">
    <source>
        <dbReference type="SAM" id="MobiDB-lite"/>
    </source>
</evidence>
<feature type="compositionally biased region" description="Low complexity" evidence="1">
    <location>
        <begin position="63"/>
        <end position="75"/>
    </location>
</feature>
<feature type="region of interest" description="Disordered" evidence="1">
    <location>
        <begin position="29"/>
        <end position="86"/>
    </location>
</feature>
<reference evidence="2" key="1">
    <citation type="journal article" date="2014" name="Front. Microbiol.">
        <title>High frequency of phylogenetically diverse reductive dehalogenase-homologous genes in deep subseafloor sedimentary metagenomes.</title>
        <authorList>
            <person name="Kawai M."/>
            <person name="Futagami T."/>
            <person name="Toyoda A."/>
            <person name="Takaki Y."/>
            <person name="Nishi S."/>
            <person name="Hori S."/>
            <person name="Arai W."/>
            <person name="Tsubouchi T."/>
            <person name="Morono Y."/>
            <person name="Uchiyama I."/>
            <person name="Ito T."/>
            <person name="Fujiyama A."/>
            <person name="Inagaki F."/>
            <person name="Takami H."/>
        </authorList>
    </citation>
    <scope>NUCLEOTIDE SEQUENCE</scope>
    <source>
        <strain evidence="2">Expedition CK06-06</strain>
    </source>
</reference>
<dbReference type="EMBL" id="BARW01018786">
    <property type="protein sequence ID" value="GAJ02022.1"/>
    <property type="molecule type" value="Genomic_DNA"/>
</dbReference>
<comment type="caution">
    <text evidence="2">The sequence shown here is derived from an EMBL/GenBank/DDBJ whole genome shotgun (WGS) entry which is preliminary data.</text>
</comment>
<proteinExistence type="predicted"/>
<name>X1UEP0_9ZZZZ</name>